<dbReference type="GeneID" id="111246556"/>
<evidence type="ECO:0000256" key="5">
    <source>
        <dbReference type="ARBA" id="ARBA00023136"/>
    </source>
</evidence>
<feature type="transmembrane region" description="Helical" evidence="7">
    <location>
        <begin position="222"/>
        <end position="248"/>
    </location>
</feature>
<keyword evidence="3 7" id="KW-0812">Transmembrane</keyword>
<feature type="region of interest" description="Disordered" evidence="6">
    <location>
        <begin position="1"/>
        <end position="24"/>
    </location>
</feature>
<name>A0A7M7JWC4_VARDE</name>
<feature type="transmembrane region" description="Helical" evidence="7">
    <location>
        <begin position="194"/>
        <end position="216"/>
    </location>
</feature>
<evidence type="ECO:0008006" key="10">
    <source>
        <dbReference type="Google" id="ProtNLM"/>
    </source>
</evidence>
<feature type="transmembrane region" description="Helical" evidence="7">
    <location>
        <begin position="160"/>
        <end position="182"/>
    </location>
</feature>
<keyword evidence="9" id="KW-1185">Reference proteome</keyword>
<dbReference type="Proteomes" id="UP000594260">
    <property type="component" value="Unplaced"/>
</dbReference>
<dbReference type="EnsemblMetazoa" id="XM_022796354">
    <property type="protein sequence ID" value="XP_022652089"/>
    <property type="gene ID" value="LOC111246556"/>
</dbReference>
<protein>
    <recommendedName>
        <fullName evidence="10">Unc-50-like protein</fullName>
    </recommendedName>
</protein>
<evidence type="ECO:0000256" key="1">
    <source>
        <dbReference type="ARBA" id="ARBA00004141"/>
    </source>
</evidence>
<dbReference type="OrthoDB" id="10027013at2759"/>
<dbReference type="EnsemblMetazoa" id="XM_022796355">
    <property type="protein sequence ID" value="XP_022652090"/>
    <property type="gene ID" value="LOC111246556"/>
</dbReference>
<dbReference type="InterPro" id="IPR007881">
    <property type="entry name" value="UNC-50"/>
</dbReference>
<dbReference type="PANTHER" id="PTHR12841:SF6">
    <property type="entry name" value="PROTEIN UNC-50 HOMOLOG"/>
    <property type="match status" value="1"/>
</dbReference>
<evidence type="ECO:0000256" key="6">
    <source>
        <dbReference type="SAM" id="MobiDB-lite"/>
    </source>
</evidence>
<dbReference type="FunCoup" id="A0A7M7JWC4">
    <property type="interactions" value="2022"/>
</dbReference>
<dbReference type="Pfam" id="PF05216">
    <property type="entry name" value="UNC-50"/>
    <property type="match status" value="1"/>
</dbReference>
<organism evidence="8 9">
    <name type="scientific">Varroa destructor</name>
    <name type="common">Honeybee mite</name>
    <dbReference type="NCBI Taxonomy" id="109461"/>
    <lineage>
        <taxon>Eukaryota</taxon>
        <taxon>Metazoa</taxon>
        <taxon>Ecdysozoa</taxon>
        <taxon>Arthropoda</taxon>
        <taxon>Chelicerata</taxon>
        <taxon>Arachnida</taxon>
        <taxon>Acari</taxon>
        <taxon>Parasitiformes</taxon>
        <taxon>Mesostigmata</taxon>
        <taxon>Gamasina</taxon>
        <taxon>Dermanyssoidea</taxon>
        <taxon>Varroidae</taxon>
        <taxon>Varroa</taxon>
    </lineage>
</organism>
<evidence type="ECO:0000256" key="3">
    <source>
        <dbReference type="ARBA" id="ARBA00022692"/>
    </source>
</evidence>
<comment type="similarity">
    <text evidence="2">Belongs to the unc-50 family.</text>
</comment>
<accession>A0A7M7JWC4</accession>
<evidence type="ECO:0000256" key="2">
    <source>
        <dbReference type="ARBA" id="ARBA00006293"/>
    </source>
</evidence>
<dbReference type="RefSeq" id="XP_022652089.1">
    <property type="nucleotide sequence ID" value="XM_022796354.1"/>
</dbReference>
<dbReference type="OMA" id="YRNFMYR"/>
<keyword evidence="4 7" id="KW-1133">Transmembrane helix</keyword>
<feature type="transmembrane region" description="Helical" evidence="7">
    <location>
        <begin position="109"/>
        <end position="131"/>
    </location>
</feature>
<dbReference type="KEGG" id="vde:111246556"/>
<evidence type="ECO:0000313" key="9">
    <source>
        <dbReference type="Proteomes" id="UP000594260"/>
    </source>
</evidence>
<keyword evidence="5 7" id="KW-0472">Membrane</keyword>
<proteinExistence type="inferred from homology"/>
<evidence type="ECO:0000256" key="4">
    <source>
        <dbReference type="ARBA" id="ARBA00022989"/>
    </source>
</evidence>
<sequence length="256" mass="30474">MQDRRGLLTGLPKPVPSGERRSARDKGARYLRRLLHFKQMDFQFAIWQMAYLFYSPQKVYRNFQYRKQTKDQFARDDPAFLVLLLVWMIISCMAFVVMLHIHFWGFFKFLLWTIFIDCVGVGIIVATVVWMVCNKYLIKPSCCFTEDVEWGYCFDVHLNAFFPALIILHLFQLFFYHILIRYDWFVGRLFGDTLFLIACAYYCYITFLGYSALPILKSTKVFLYPMAPLSLFYLMSLAAGFNLCRVLVDFYHYRVM</sequence>
<dbReference type="InParanoid" id="A0A7M7JWC4"/>
<reference evidence="8" key="1">
    <citation type="submission" date="2021-01" db="UniProtKB">
        <authorList>
            <consortium name="EnsemblMetazoa"/>
        </authorList>
    </citation>
    <scope>IDENTIFICATION</scope>
</reference>
<dbReference type="GO" id="GO:0000139">
    <property type="term" value="C:Golgi membrane"/>
    <property type="evidence" value="ECO:0007669"/>
    <property type="project" value="TreeGrafter"/>
</dbReference>
<feature type="transmembrane region" description="Helical" evidence="7">
    <location>
        <begin position="80"/>
        <end position="102"/>
    </location>
</feature>
<dbReference type="PANTHER" id="PTHR12841">
    <property type="entry name" value="PROTEIN UNC-50 HOMOLOG"/>
    <property type="match status" value="1"/>
</dbReference>
<evidence type="ECO:0000313" key="8">
    <source>
        <dbReference type="EnsemblMetazoa" id="XP_022652090"/>
    </source>
</evidence>
<comment type="subcellular location">
    <subcellularLocation>
        <location evidence="1">Membrane</location>
        <topology evidence="1">Multi-pass membrane protein</topology>
    </subcellularLocation>
</comment>
<evidence type="ECO:0000256" key="7">
    <source>
        <dbReference type="SAM" id="Phobius"/>
    </source>
</evidence>
<dbReference type="CTD" id="25972"/>
<dbReference type="AlphaFoldDB" id="A0A7M7JWC4"/>
<dbReference type="RefSeq" id="XP_022652090.1">
    <property type="nucleotide sequence ID" value="XM_022796355.1"/>
</dbReference>